<organism evidence="2 3">
    <name type="scientific">Clostridium algidicarnis</name>
    <dbReference type="NCBI Taxonomy" id="37659"/>
    <lineage>
        <taxon>Bacteria</taxon>
        <taxon>Bacillati</taxon>
        <taxon>Bacillota</taxon>
        <taxon>Clostridia</taxon>
        <taxon>Eubacteriales</taxon>
        <taxon>Clostridiaceae</taxon>
        <taxon>Clostridium</taxon>
    </lineage>
</organism>
<dbReference type="RefSeq" id="WP_216132830.1">
    <property type="nucleotide sequence ID" value="NZ_JAHLDG010000028.1"/>
</dbReference>
<accession>A0ABS6C6A2</accession>
<sequence length="104" mass="11980">MAYRVSMIISFCYGFIILLVLDMVNCEVNFTPAFRYPSNNGMVNGLISFIIYILLIFSLCFISIIKTKQDIRRFIVINIITVFIGLLLFWAVGAMFFIHTSNYA</sequence>
<dbReference type="Proteomes" id="UP000740830">
    <property type="component" value="Unassembled WGS sequence"/>
</dbReference>
<keyword evidence="1" id="KW-1133">Transmembrane helix</keyword>
<feature type="transmembrane region" description="Helical" evidence="1">
    <location>
        <begin position="74"/>
        <end position="98"/>
    </location>
</feature>
<evidence type="ECO:0000313" key="2">
    <source>
        <dbReference type="EMBL" id="MBU3221023.1"/>
    </source>
</evidence>
<evidence type="ECO:0000313" key="3">
    <source>
        <dbReference type="Proteomes" id="UP000740830"/>
    </source>
</evidence>
<proteinExistence type="predicted"/>
<keyword evidence="1" id="KW-0812">Transmembrane</keyword>
<gene>
    <name evidence="2" type="ORF">KPL27_13195</name>
</gene>
<reference evidence="2 3" key="1">
    <citation type="submission" date="2021-06" db="EMBL/GenBank/DDBJ databases">
        <title>Clostridia strains as spoilage organisms.</title>
        <authorList>
            <person name="Wambui J."/>
            <person name="Stephan R."/>
            <person name="Stevens M.J.A."/>
        </authorList>
    </citation>
    <scope>NUCLEOTIDE SEQUENCE [LARGE SCALE GENOMIC DNA]</scope>
    <source>
        <strain evidence="2 3">CM013</strain>
    </source>
</reference>
<protein>
    <submittedName>
        <fullName evidence="2">Uncharacterized protein</fullName>
    </submittedName>
</protein>
<comment type="caution">
    <text evidence="2">The sequence shown here is derived from an EMBL/GenBank/DDBJ whole genome shotgun (WGS) entry which is preliminary data.</text>
</comment>
<evidence type="ECO:0000256" key="1">
    <source>
        <dbReference type="SAM" id="Phobius"/>
    </source>
</evidence>
<name>A0ABS6C6A2_9CLOT</name>
<keyword evidence="3" id="KW-1185">Reference proteome</keyword>
<feature type="transmembrane region" description="Helical" evidence="1">
    <location>
        <begin position="42"/>
        <end position="62"/>
    </location>
</feature>
<dbReference type="EMBL" id="JAHLDG010000028">
    <property type="protein sequence ID" value="MBU3221023.1"/>
    <property type="molecule type" value="Genomic_DNA"/>
</dbReference>
<keyword evidence="1" id="KW-0472">Membrane</keyword>